<dbReference type="Proteomes" id="UP000516437">
    <property type="component" value="Chromosome 6"/>
</dbReference>
<comment type="caution">
    <text evidence="2">The sequence shown here is derived from an EMBL/GenBank/DDBJ whole genome shotgun (WGS) entry which is preliminary data.</text>
</comment>
<name>A0A6A1VB18_9ROSI</name>
<reference evidence="2 3" key="1">
    <citation type="journal article" date="2019" name="Plant Biotechnol. J.">
        <title>The red bayberry genome and genetic basis of sex determination.</title>
        <authorList>
            <person name="Jia H.M."/>
            <person name="Jia H.J."/>
            <person name="Cai Q.L."/>
            <person name="Wang Y."/>
            <person name="Zhao H.B."/>
            <person name="Yang W.F."/>
            <person name="Wang G.Y."/>
            <person name="Li Y.H."/>
            <person name="Zhan D.L."/>
            <person name="Shen Y.T."/>
            <person name="Niu Q.F."/>
            <person name="Chang L."/>
            <person name="Qiu J."/>
            <person name="Zhao L."/>
            <person name="Xie H.B."/>
            <person name="Fu W.Y."/>
            <person name="Jin J."/>
            <person name="Li X.W."/>
            <person name="Jiao Y."/>
            <person name="Zhou C.C."/>
            <person name="Tu T."/>
            <person name="Chai C.Y."/>
            <person name="Gao J.L."/>
            <person name="Fan L.J."/>
            <person name="van de Weg E."/>
            <person name="Wang J.Y."/>
            <person name="Gao Z.S."/>
        </authorList>
    </citation>
    <scope>NUCLEOTIDE SEQUENCE [LARGE SCALE GENOMIC DNA]</scope>
    <source>
        <tissue evidence="2">Leaves</tissue>
    </source>
</reference>
<feature type="compositionally biased region" description="Acidic residues" evidence="1">
    <location>
        <begin position="154"/>
        <end position="164"/>
    </location>
</feature>
<dbReference type="OrthoDB" id="1752254at2759"/>
<proteinExistence type="predicted"/>
<dbReference type="AlphaFoldDB" id="A0A6A1VB18"/>
<evidence type="ECO:0000313" key="2">
    <source>
        <dbReference type="EMBL" id="KAB1210039.1"/>
    </source>
</evidence>
<sequence length="326" mass="36098">MEVIVRPYGYNNGDLLYYKEPGKSLDEGPKLVSSDHDVLQMVSCYQAEQVVVLYLVSFVGNGGDEENDEAGGEDNEESKRRKIRVSDLFWSTVLSSDDEFTMLTLTLLNVTIMELALHTKVLELLHSTVQNHLGSMKVDDFDEVDKSGEKCKDEDENGEGNEVEDLVRDTEKGKEPMGDDVSHLSDGGRSRTTRWLNTIREYDASSQKLCGEIRGVTGAEAQQSTIAMPTPEATLPTITMIRAPQPASGSSNGKEMAVRETASQTIGGIASRVRAHQLERKCQSFLTSHSPTRTTNLPLTVSRLHGEDQDLKEPVWFILDHIPVSP</sequence>
<accession>A0A6A1VB18</accession>
<keyword evidence="3" id="KW-1185">Reference proteome</keyword>
<gene>
    <name evidence="2" type="ORF">CJ030_MR6G019429</name>
</gene>
<evidence type="ECO:0000256" key="1">
    <source>
        <dbReference type="SAM" id="MobiDB-lite"/>
    </source>
</evidence>
<protein>
    <submittedName>
        <fullName evidence="2">Uncharacterized protein</fullName>
    </submittedName>
</protein>
<feature type="compositionally biased region" description="Basic and acidic residues" evidence="1">
    <location>
        <begin position="165"/>
        <end position="189"/>
    </location>
</feature>
<evidence type="ECO:0000313" key="3">
    <source>
        <dbReference type="Proteomes" id="UP000516437"/>
    </source>
</evidence>
<organism evidence="2 3">
    <name type="scientific">Morella rubra</name>
    <name type="common">Chinese bayberry</name>
    <dbReference type="NCBI Taxonomy" id="262757"/>
    <lineage>
        <taxon>Eukaryota</taxon>
        <taxon>Viridiplantae</taxon>
        <taxon>Streptophyta</taxon>
        <taxon>Embryophyta</taxon>
        <taxon>Tracheophyta</taxon>
        <taxon>Spermatophyta</taxon>
        <taxon>Magnoliopsida</taxon>
        <taxon>eudicotyledons</taxon>
        <taxon>Gunneridae</taxon>
        <taxon>Pentapetalae</taxon>
        <taxon>rosids</taxon>
        <taxon>fabids</taxon>
        <taxon>Fagales</taxon>
        <taxon>Myricaceae</taxon>
        <taxon>Morella</taxon>
    </lineage>
</organism>
<feature type="region of interest" description="Disordered" evidence="1">
    <location>
        <begin position="145"/>
        <end position="192"/>
    </location>
</feature>
<dbReference type="EMBL" id="RXIC02000024">
    <property type="protein sequence ID" value="KAB1210039.1"/>
    <property type="molecule type" value="Genomic_DNA"/>
</dbReference>